<dbReference type="InterPro" id="IPR023152">
    <property type="entry name" value="RasGAP_CS"/>
</dbReference>
<protein>
    <submittedName>
        <fullName evidence="6">Ras GTPase-activating protein 3</fullName>
    </submittedName>
</protein>
<name>A0A0L0DIQ0_THETB</name>
<feature type="domain" description="C2" evidence="4">
    <location>
        <begin position="1"/>
        <end position="43"/>
    </location>
</feature>
<dbReference type="AlphaFoldDB" id="A0A0L0DIQ0"/>
<dbReference type="Proteomes" id="UP000054408">
    <property type="component" value="Unassembled WGS sequence"/>
</dbReference>
<evidence type="ECO:0000259" key="4">
    <source>
        <dbReference type="PROSITE" id="PS50004"/>
    </source>
</evidence>
<feature type="domain" description="PH" evidence="3">
    <location>
        <begin position="492"/>
        <end position="590"/>
    </location>
</feature>
<dbReference type="CDD" id="cd00030">
    <property type="entry name" value="C2"/>
    <property type="match status" value="1"/>
</dbReference>
<dbReference type="GO" id="GO:0005096">
    <property type="term" value="F:GTPase activator activity"/>
    <property type="evidence" value="ECO:0007669"/>
    <property type="project" value="UniProtKB-KW"/>
</dbReference>
<organism evidence="6 7">
    <name type="scientific">Thecamonas trahens ATCC 50062</name>
    <dbReference type="NCBI Taxonomy" id="461836"/>
    <lineage>
        <taxon>Eukaryota</taxon>
        <taxon>Apusozoa</taxon>
        <taxon>Apusomonadida</taxon>
        <taxon>Apusomonadidae</taxon>
        <taxon>Thecamonas</taxon>
    </lineage>
</organism>
<keyword evidence="1" id="KW-0343">GTPase activation</keyword>
<dbReference type="InterPro" id="IPR055251">
    <property type="entry name" value="SOS1_NGEF_PH"/>
</dbReference>
<reference evidence="6 7" key="1">
    <citation type="submission" date="2010-05" db="EMBL/GenBank/DDBJ databases">
        <title>The Genome Sequence of Thecamonas trahens ATCC 50062.</title>
        <authorList>
            <consortium name="The Broad Institute Genome Sequencing Platform"/>
            <person name="Russ C."/>
            <person name="Cuomo C."/>
            <person name="Shea T."/>
            <person name="Young S.K."/>
            <person name="Zeng Q."/>
            <person name="Koehrsen M."/>
            <person name="Haas B."/>
            <person name="Borodovsky M."/>
            <person name="Guigo R."/>
            <person name="Alvarado L."/>
            <person name="Berlin A."/>
            <person name="Bochicchio J."/>
            <person name="Borenstein D."/>
            <person name="Chapman S."/>
            <person name="Chen Z."/>
            <person name="Freedman E."/>
            <person name="Gellesch M."/>
            <person name="Goldberg J."/>
            <person name="Griggs A."/>
            <person name="Gujja S."/>
            <person name="Heilman E."/>
            <person name="Heiman D."/>
            <person name="Hepburn T."/>
            <person name="Howarth C."/>
            <person name="Jen D."/>
            <person name="Larson L."/>
            <person name="Mehta T."/>
            <person name="Park D."/>
            <person name="Pearson M."/>
            <person name="Roberts A."/>
            <person name="Saif S."/>
            <person name="Shenoy N."/>
            <person name="Sisk P."/>
            <person name="Stolte C."/>
            <person name="Sykes S."/>
            <person name="Thomson T."/>
            <person name="Walk T."/>
            <person name="White J."/>
            <person name="Yandava C."/>
            <person name="Burger G."/>
            <person name="Gray M.W."/>
            <person name="Holland P.W.H."/>
            <person name="King N."/>
            <person name="Lang F.B.F."/>
            <person name="Roger A.J."/>
            <person name="Ruiz-Trillo I."/>
            <person name="Lander E."/>
            <person name="Nusbaum C."/>
        </authorList>
    </citation>
    <scope>NUCLEOTIDE SEQUENCE [LARGE SCALE GENOMIC DNA]</scope>
    <source>
        <strain evidence="6 7">ATCC 50062</strain>
    </source>
</reference>
<dbReference type="eggNOG" id="KOG3508">
    <property type="taxonomic scope" value="Eukaryota"/>
</dbReference>
<dbReference type="InterPro" id="IPR000008">
    <property type="entry name" value="C2_dom"/>
</dbReference>
<dbReference type="PROSITE" id="PS00509">
    <property type="entry name" value="RAS_GTPASE_ACTIV_1"/>
    <property type="match status" value="1"/>
</dbReference>
<accession>A0A0L0DIQ0</accession>
<evidence type="ECO:0000259" key="3">
    <source>
        <dbReference type="PROSITE" id="PS50003"/>
    </source>
</evidence>
<dbReference type="GeneID" id="25560668"/>
<dbReference type="Gene3D" id="2.60.40.150">
    <property type="entry name" value="C2 domain"/>
    <property type="match status" value="1"/>
</dbReference>
<dbReference type="SUPFAM" id="SSF48350">
    <property type="entry name" value="GTPase activation domain, GAP"/>
    <property type="match status" value="1"/>
</dbReference>
<dbReference type="InterPro" id="IPR001936">
    <property type="entry name" value="RasGAP_dom"/>
</dbReference>
<feature type="compositionally biased region" description="Low complexity" evidence="2">
    <location>
        <begin position="420"/>
        <end position="446"/>
    </location>
</feature>
<dbReference type="PANTHER" id="PTHR10194">
    <property type="entry name" value="RAS GTPASE-ACTIVATING PROTEINS"/>
    <property type="match status" value="1"/>
</dbReference>
<dbReference type="STRING" id="461836.A0A0L0DIQ0"/>
<evidence type="ECO:0000259" key="5">
    <source>
        <dbReference type="PROSITE" id="PS50018"/>
    </source>
</evidence>
<dbReference type="PROSITE" id="PS50003">
    <property type="entry name" value="PH_DOMAIN"/>
    <property type="match status" value="1"/>
</dbReference>
<dbReference type="OrthoDB" id="1562946at2759"/>
<feature type="domain" description="Ras-GAP" evidence="5">
    <location>
        <begin position="115"/>
        <end position="311"/>
    </location>
</feature>
<proteinExistence type="predicted"/>
<dbReference type="SUPFAM" id="SSF50729">
    <property type="entry name" value="PH domain-like"/>
    <property type="match status" value="1"/>
</dbReference>
<feature type="region of interest" description="Disordered" evidence="2">
    <location>
        <begin position="420"/>
        <end position="451"/>
    </location>
</feature>
<dbReference type="Gene3D" id="1.10.506.10">
    <property type="entry name" value="GTPase Activation - p120gap, domain 1"/>
    <property type="match status" value="2"/>
</dbReference>
<evidence type="ECO:0000256" key="1">
    <source>
        <dbReference type="ARBA" id="ARBA00022468"/>
    </source>
</evidence>
<evidence type="ECO:0000256" key="2">
    <source>
        <dbReference type="SAM" id="MobiDB-lite"/>
    </source>
</evidence>
<dbReference type="InterPro" id="IPR039360">
    <property type="entry name" value="Ras_GTPase"/>
</dbReference>
<dbReference type="PROSITE" id="PS50018">
    <property type="entry name" value="RAS_GTPASE_ACTIV_2"/>
    <property type="match status" value="1"/>
</dbReference>
<dbReference type="PROSITE" id="PS50004">
    <property type="entry name" value="C2"/>
    <property type="match status" value="1"/>
</dbReference>
<gene>
    <name evidence="6" type="ORF">AMSG_00892</name>
</gene>
<dbReference type="InterPro" id="IPR008936">
    <property type="entry name" value="Rho_GTPase_activation_prot"/>
</dbReference>
<dbReference type="Pfam" id="PF00168">
    <property type="entry name" value="C2"/>
    <property type="match status" value="1"/>
</dbReference>
<evidence type="ECO:0000313" key="6">
    <source>
        <dbReference type="EMBL" id="KNC52065.1"/>
    </source>
</evidence>
<dbReference type="Pfam" id="PF00616">
    <property type="entry name" value="RasGAP"/>
    <property type="match status" value="1"/>
</dbReference>
<dbReference type="InterPro" id="IPR011993">
    <property type="entry name" value="PH-like_dom_sf"/>
</dbReference>
<dbReference type="SMART" id="SM00233">
    <property type="entry name" value="PH"/>
    <property type="match status" value="1"/>
</dbReference>
<dbReference type="SMART" id="SM00323">
    <property type="entry name" value="RasGAP"/>
    <property type="match status" value="1"/>
</dbReference>
<dbReference type="Gene3D" id="2.30.29.30">
    <property type="entry name" value="Pleckstrin-homology domain (PH domain)/Phosphotyrosine-binding domain (PTB)"/>
    <property type="match status" value="1"/>
</dbReference>
<dbReference type="SUPFAM" id="SSF49562">
    <property type="entry name" value="C2 domain (Calcium/lipid-binding domain, CaLB)"/>
    <property type="match status" value="1"/>
</dbReference>
<dbReference type="EMBL" id="GL349436">
    <property type="protein sequence ID" value="KNC52065.1"/>
    <property type="molecule type" value="Genomic_DNA"/>
</dbReference>
<dbReference type="InterPro" id="IPR035892">
    <property type="entry name" value="C2_domain_sf"/>
</dbReference>
<dbReference type="InterPro" id="IPR001849">
    <property type="entry name" value="PH_domain"/>
</dbReference>
<dbReference type="PANTHER" id="PTHR10194:SF60">
    <property type="entry name" value="RAS GTPASE-ACTIVATING PROTEIN RASKOL"/>
    <property type="match status" value="1"/>
</dbReference>
<dbReference type="RefSeq" id="XP_013762070.1">
    <property type="nucleotide sequence ID" value="XM_013906616.1"/>
</dbReference>
<dbReference type="Pfam" id="PF22697">
    <property type="entry name" value="SOS1_NGEF_PH"/>
    <property type="match status" value="1"/>
</dbReference>
<sequence>MEASKQVIVSVWDHDKMSQNDFMGVVTLFLDELEPGYTYDEWFTLTSHVSSSAVDGDGDDDDAAAMGSAALGSIRLKLHYKEEEILPLEHYALFTKELRGHELAALQALAAVTKERHDVAYHLIRLYEGEGYDETVELLQALTVAEIESTPQATVLFRGNSIATKALDLYMQMVALPYLHATLGTLIQSIYSSSESAEVDPTRLESEAELEGNWARLKTYAATAVDEIFRSIDALPTTLQVVFESMREAVVARFPDDAVAPYTAVSGFLFLRLFCAAILGPKLFELAKDHPDASTSRTLTLISKTVQNLANLAEFGPKEPYMAPMNEFIQANIPRMKTFLTQASTVGEDFHAHDSLFIDAPRERAALVAHFVQSRAELEEYASGAAPADHAAALARMFPILDELEASRAAGVRPQIVSATSGASTAAAPTSSSSADGAGPSAPAASGELDPTLAKLQIEGEERKENMRKVLAIQGSLSKCDCKKSLASRDRIFVREGSMNKVSKGKMQARVFFLFSDMLVYGESKKVNSVAFKGMIPAAKMVVVDASAAPDLSPEQFRIINLVKKKTIDIHCGSVEDRDAWAHDCAVLSRRARGFNPLDEATQALADKILSLPCVEHTA</sequence>
<evidence type="ECO:0000313" key="7">
    <source>
        <dbReference type="Proteomes" id="UP000054408"/>
    </source>
</evidence>
<keyword evidence="7" id="KW-1185">Reference proteome</keyword>